<gene>
    <name evidence="3" type="ORF">BP5796_05377</name>
</gene>
<feature type="compositionally biased region" description="Polar residues" evidence="1">
    <location>
        <begin position="141"/>
        <end position="162"/>
    </location>
</feature>
<dbReference type="PANTHER" id="PTHR43828:SF10">
    <property type="entry name" value="ANKYRIN REPEAT-CONTAINING PROTEIN YAR1"/>
    <property type="match status" value="1"/>
</dbReference>
<evidence type="ECO:0000256" key="1">
    <source>
        <dbReference type="SAM" id="MobiDB-lite"/>
    </source>
</evidence>
<feature type="domain" description="HTH APSES-type" evidence="2">
    <location>
        <begin position="168"/>
        <end position="277"/>
    </location>
</feature>
<accession>A0A3D8S318</accession>
<keyword evidence="4" id="KW-1185">Reference proteome</keyword>
<feature type="region of interest" description="Disordered" evidence="1">
    <location>
        <begin position="71"/>
        <end position="102"/>
    </location>
</feature>
<dbReference type="GO" id="GO:0000981">
    <property type="term" value="F:DNA-binding transcription factor activity, RNA polymerase II-specific"/>
    <property type="evidence" value="ECO:0007669"/>
    <property type="project" value="UniProtKB-ARBA"/>
</dbReference>
<comment type="caution">
    <text evidence="3">The sequence shown here is derived from an EMBL/GenBank/DDBJ whole genome shotgun (WGS) entry which is preliminary data.</text>
</comment>
<sequence length="742" mass="82251">MLTFIRGRRTGKVTVFPDSRPFPFEGDSRYNSSLSDNDLLNKLRALEEEVLITRTALKKRGVVEFYDQQTKARNDEGSEASSGFVSTTPQSPDKAHDLKSAFPERSSKRYKIEDSATNTVIPHRKDSFVLTGAYTKPEAKGQTTAYSSTSQANTVSPQDNTRVTKSPPLQIINVAGEFCYIFKCSRDVIVMKRVRDSWINVQQVWEAALLPSDVIYKKRCAQRLLGNSEPKFGPRNRARGLWISFETARDIIIEHGLAEILSPLLLEHSTTPGLPYTKAHLVGDGKAYTTYHEGVPYLLLRTNLGTVGRRTDTQWINCSMIAKVAGLGTVDRVKETDLIRRRVICDIVNGGNSAFQGCWASFGVGLALARKLQVEDLLSPILSDIPISDEDMPAEADPIRVLKSSGKAYYLLETMKGSVTQRISDNWWNASNILKISGLTGSALQKETALLRVGKNEIQFASGNYICGTWAPFRKGVKLALKHNVLELLALLLPDNGEYQLPMTDEDDDEESPMSLEEKWLELKATRHGKVWLPAPTFAENSTTASEIEGTRATQSSILNSVQAPILESRNEDEVPQLYPSDQKALLSPIFPSRVGQICIVSRNTDFRKNGRARLIRDGIATAESYCKAFMIKPINTTMAVGFNATRSIMPALSSTAHGSNNDYYRDCQRMIEAVMSTPPGTQCIIIIRGIDGYTTDLQSLVDFRNASPEIDLWICSAVPKSWTFSPAWRDAGTAPGTIISV</sequence>
<dbReference type="OrthoDB" id="3516057at2759"/>
<name>A0A3D8S318_9HELO</name>
<dbReference type="GO" id="GO:0030907">
    <property type="term" value="C:MBF transcription complex"/>
    <property type="evidence" value="ECO:0007669"/>
    <property type="project" value="TreeGrafter"/>
</dbReference>
<feature type="domain" description="HTH APSES-type" evidence="2">
    <location>
        <begin position="287"/>
        <end position="393"/>
    </location>
</feature>
<feature type="compositionally biased region" description="Polar residues" evidence="1">
    <location>
        <begin position="79"/>
        <end position="91"/>
    </location>
</feature>
<reference evidence="3 4" key="1">
    <citation type="journal article" date="2018" name="IMA Fungus">
        <title>IMA Genome-F 9: Draft genome sequence of Annulohypoxylon stygium, Aspergillus mulundensis, Berkeleyomyces basicola (syn. Thielaviopsis basicola), Ceratocystis smalleyi, two Cercospora beticola strains, Coleophoma cylindrospora, Fusarium fracticaudum, Phialophora cf. hyalina, and Morchella septimelata.</title>
        <authorList>
            <person name="Wingfield B.D."/>
            <person name="Bills G.F."/>
            <person name="Dong Y."/>
            <person name="Huang W."/>
            <person name="Nel W.J."/>
            <person name="Swalarsk-Parry B.S."/>
            <person name="Vaghefi N."/>
            <person name="Wilken P.M."/>
            <person name="An Z."/>
            <person name="de Beer Z.W."/>
            <person name="De Vos L."/>
            <person name="Chen L."/>
            <person name="Duong T.A."/>
            <person name="Gao Y."/>
            <person name="Hammerbacher A."/>
            <person name="Kikkert J.R."/>
            <person name="Li Y."/>
            <person name="Li H."/>
            <person name="Li K."/>
            <person name="Li Q."/>
            <person name="Liu X."/>
            <person name="Ma X."/>
            <person name="Naidoo K."/>
            <person name="Pethybridge S.J."/>
            <person name="Sun J."/>
            <person name="Steenkamp E.T."/>
            <person name="van der Nest M.A."/>
            <person name="van Wyk S."/>
            <person name="Wingfield M.J."/>
            <person name="Xiong C."/>
            <person name="Yue Q."/>
            <person name="Zhang X."/>
        </authorList>
    </citation>
    <scope>NUCLEOTIDE SEQUENCE [LARGE SCALE GENOMIC DNA]</scope>
    <source>
        <strain evidence="3 4">BP5796</strain>
    </source>
</reference>
<dbReference type="PROSITE" id="PS51299">
    <property type="entry name" value="HTH_APSES"/>
    <property type="match status" value="3"/>
</dbReference>
<feature type="domain" description="HTH APSES-type" evidence="2">
    <location>
        <begin position="398"/>
        <end position="507"/>
    </location>
</feature>
<organism evidence="3 4">
    <name type="scientific">Coleophoma crateriformis</name>
    <dbReference type="NCBI Taxonomy" id="565419"/>
    <lineage>
        <taxon>Eukaryota</taxon>
        <taxon>Fungi</taxon>
        <taxon>Dikarya</taxon>
        <taxon>Ascomycota</taxon>
        <taxon>Pezizomycotina</taxon>
        <taxon>Leotiomycetes</taxon>
        <taxon>Helotiales</taxon>
        <taxon>Dermateaceae</taxon>
        <taxon>Coleophoma</taxon>
    </lineage>
</organism>
<dbReference type="InterPro" id="IPR003163">
    <property type="entry name" value="Tscrpt_reg_HTH_APSES-type"/>
</dbReference>
<dbReference type="EMBL" id="PDLN01000007">
    <property type="protein sequence ID" value="RDW80679.1"/>
    <property type="molecule type" value="Genomic_DNA"/>
</dbReference>
<evidence type="ECO:0000313" key="4">
    <source>
        <dbReference type="Proteomes" id="UP000256328"/>
    </source>
</evidence>
<evidence type="ECO:0000259" key="2">
    <source>
        <dbReference type="PROSITE" id="PS51299"/>
    </source>
</evidence>
<proteinExistence type="predicted"/>
<dbReference type="InterPro" id="IPR036887">
    <property type="entry name" value="HTH_APSES_sf"/>
</dbReference>
<dbReference type="GO" id="GO:0033309">
    <property type="term" value="C:SBF transcription complex"/>
    <property type="evidence" value="ECO:0007669"/>
    <property type="project" value="TreeGrafter"/>
</dbReference>
<dbReference type="Gene3D" id="3.10.260.10">
    <property type="entry name" value="Transcription regulator HTH, APSES-type DNA-binding domain"/>
    <property type="match status" value="3"/>
</dbReference>
<dbReference type="Proteomes" id="UP000256328">
    <property type="component" value="Unassembled WGS sequence"/>
</dbReference>
<dbReference type="GO" id="GO:0003677">
    <property type="term" value="F:DNA binding"/>
    <property type="evidence" value="ECO:0007669"/>
    <property type="project" value="InterPro"/>
</dbReference>
<evidence type="ECO:0000313" key="3">
    <source>
        <dbReference type="EMBL" id="RDW80679.1"/>
    </source>
</evidence>
<dbReference type="SUPFAM" id="SSF54616">
    <property type="entry name" value="DNA-binding domain of Mlu1-box binding protein MBP1"/>
    <property type="match status" value="3"/>
</dbReference>
<dbReference type="PANTHER" id="PTHR43828">
    <property type="entry name" value="ASPARAGINASE"/>
    <property type="match status" value="1"/>
</dbReference>
<feature type="region of interest" description="Disordered" evidence="1">
    <location>
        <begin position="140"/>
        <end position="162"/>
    </location>
</feature>
<dbReference type="AlphaFoldDB" id="A0A3D8S318"/>
<protein>
    <recommendedName>
        <fullName evidence="2">HTH APSES-type domain-containing protein</fullName>
    </recommendedName>
</protein>
<dbReference type="InterPro" id="IPR051642">
    <property type="entry name" value="SWI6-like"/>
</dbReference>